<dbReference type="VEuPathDB" id="CryptoDB:Vbra_11887"/>
<evidence type="ECO:0000313" key="4">
    <source>
        <dbReference type="Proteomes" id="UP000041254"/>
    </source>
</evidence>
<dbReference type="GO" id="GO:0003723">
    <property type="term" value="F:RNA binding"/>
    <property type="evidence" value="ECO:0007669"/>
    <property type="project" value="InterPro"/>
</dbReference>
<dbReference type="PhylomeDB" id="A0A0G4EGT3"/>
<dbReference type="Pfam" id="PF02171">
    <property type="entry name" value="Piwi"/>
    <property type="match status" value="1"/>
</dbReference>
<organism evidence="3 4">
    <name type="scientific">Vitrella brassicaformis (strain CCMP3155)</name>
    <dbReference type="NCBI Taxonomy" id="1169540"/>
    <lineage>
        <taxon>Eukaryota</taxon>
        <taxon>Sar</taxon>
        <taxon>Alveolata</taxon>
        <taxon>Colpodellida</taxon>
        <taxon>Vitrellaceae</taxon>
        <taxon>Vitrella</taxon>
    </lineage>
</organism>
<dbReference type="Gene3D" id="2.170.260.10">
    <property type="entry name" value="paz domain"/>
    <property type="match status" value="1"/>
</dbReference>
<dbReference type="OMA" id="IVHYHVD"/>
<proteinExistence type="predicted"/>
<dbReference type="PANTHER" id="PTHR22891">
    <property type="entry name" value="EUKARYOTIC TRANSLATION INITIATION FACTOR 2C"/>
    <property type="match status" value="1"/>
</dbReference>
<dbReference type="InterPro" id="IPR036397">
    <property type="entry name" value="RNaseH_sf"/>
</dbReference>
<dbReference type="InterPro" id="IPR003100">
    <property type="entry name" value="PAZ_dom"/>
</dbReference>
<protein>
    <recommendedName>
        <fullName evidence="2">Piwi domain-containing protein</fullName>
    </recommendedName>
</protein>
<dbReference type="InterPro" id="IPR003165">
    <property type="entry name" value="Piwi"/>
</dbReference>
<evidence type="ECO:0000259" key="2">
    <source>
        <dbReference type="PROSITE" id="PS50822"/>
    </source>
</evidence>
<dbReference type="PROSITE" id="PS50822">
    <property type="entry name" value="PIWI"/>
    <property type="match status" value="1"/>
</dbReference>
<dbReference type="AlphaFoldDB" id="A0A0G4EGT3"/>
<dbReference type="SUPFAM" id="SSF101690">
    <property type="entry name" value="PAZ domain"/>
    <property type="match status" value="1"/>
</dbReference>
<name>A0A0G4EGT3_VITBC</name>
<dbReference type="Gene3D" id="3.30.420.10">
    <property type="entry name" value="Ribonuclease H-like superfamily/Ribonuclease H"/>
    <property type="match status" value="1"/>
</dbReference>
<dbReference type="Pfam" id="PF02170">
    <property type="entry name" value="PAZ"/>
    <property type="match status" value="1"/>
</dbReference>
<keyword evidence="4" id="KW-1185">Reference proteome</keyword>
<reference evidence="3 4" key="1">
    <citation type="submission" date="2014-11" db="EMBL/GenBank/DDBJ databases">
        <authorList>
            <person name="Zhu J."/>
            <person name="Qi W."/>
            <person name="Song R."/>
        </authorList>
    </citation>
    <scope>NUCLEOTIDE SEQUENCE [LARGE SCALE GENOMIC DNA]</scope>
</reference>
<dbReference type="EMBL" id="CDMY01000227">
    <property type="protein sequence ID" value="CEL95457.1"/>
    <property type="molecule type" value="Genomic_DNA"/>
</dbReference>
<dbReference type="Proteomes" id="UP000041254">
    <property type="component" value="Unassembled WGS sequence"/>
</dbReference>
<dbReference type="InterPro" id="IPR012337">
    <property type="entry name" value="RNaseH-like_sf"/>
</dbReference>
<feature type="region of interest" description="Disordered" evidence="1">
    <location>
        <begin position="1"/>
        <end position="26"/>
    </location>
</feature>
<feature type="region of interest" description="Disordered" evidence="1">
    <location>
        <begin position="334"/>
        <end position="353"/>
    </location>
</feature>
<sequence length="769" mass="86426">MDNPSIDAEPITVTAPPLPEESTSQQEQTITLTRKHSLNSSREKDVLTDVNEYIECAVRRAMGQLHLQSAGRQSFLPNMLNDTQHSGTVIQRIVRLLPGFITSLLSLEGRLYFRVDRTHRIVHDESFLHVLRRLRSGFNGTLQNFADRINQKFKGRRVVTLYVRKRPESDSKRQLHAIDEIEFHYTPATRTFRDKNGREWKVGEYYFSRYNIKLEPNQPLVVCRRRKKQADGTQAVVHESILPSQMIALTGLDDSIRNSAQLSDEIARLCRMSPGDRLRESQQLATCLMNSPAAAGLLRQYGIHISESLKIGQQLLEGDGASFRYFTSREALRPLEGPRGEGSAEPPGFKAPPPNTGYIRLDSVVKPADLDGLIVIYQEDCGPTARRLLDSIQRVCQAWAIKYEDADVVELPSWWDAIRDESVWAELSEKIRDITDAEKGALVLGILPHLEEEQTGVYNAIKARLTCGKGGTPVAHSQMVRPRTLDSLSQEPNVPPAVFSLVAQMVCKLGGAAWALDTRRIHDKPVMVVGIDVRKTEDKTVFVLSAARDELYLEYITRVTIKDGFKDIIEPHTLQAFVKGRVGHRRLSALCRRPERVIVYRCGLSDSQKAAALAVELPSITETFKQIRADYSPEIAFIITTKIPASDFPFQTHAVLAISAIRPLLPSLTNVCVTESEDNRFAFFGCHQAVTQGTVMPTKYEVVHSDNWSLSAGNLHMLTMQLTMLYQNWPGPIRVPAPVKYAETCARKVTAALKNKLPSEKLSKSLWFL</sequence>
<evidence type="ECO:0000313" key="3">
    <source>
        <dbReference type="EMBL" id="CEL95457.1"/>
    </source>
</evidence>
<dbReference type="SUPFAM" id="SSF53098">
    <property type="entry name" value="Ribonuclease H-like"/>
    <property type="match status" value="1"/>
</dbReference>
<gene>
    <name evidence="3" type="ORF">Vbra_11887</name>
</gene>
<dbReference type="Gene3D" id="3.40.50.2300">
    <property type="match status" value="1"/>
</dbReference>
<dbReference type="SMART" id="SM00949">
    <property type="entry name" value="PAZ"/>
    <property type="match status" value="1"/>
</dbReference>
<dbReference type="OrthoDB" id="10252740at2759"/>
<evidence type="ECO:0000256" key="1">
    <source>
        <dbReference type="SAM" id="MobiDB-lite"/>
    </source>
</evidence>
<feature type="domain" description="Piwi" evidence="2">
    <location>
        <begin position="592"/>
        <end position="754"/>
    </location>
</feature>
<dbReference type="SMART" id="SM00950">
    <property type="entry name" value="Piwi"/>
    <property type="match status" value="1"/>
</dbReference>
<accession>A0A0G4EGT3</accession>
<dbReference type="InterPro" id="IPR036085">
    <property type="entry name" value="PAZ_dom_sf"/>
</dbReference>
<dbReference type="InParanoid" id="A0A0G4EGT3"/>